<accession>A0A7J7IKR8</accession>
<reference evidence="3 4" key="1">
    <citation type="journal article" date="2020" name="J. Phycol.">
        <title>Comparative genome analysis reveals Cyanidiococcus gen. nov., a new extremophilic red algal genus sister to Cyanidioschyzon (Cyanidioschyzonaceae, Rhodophyta).</title>
        <authorList>
            <person name="Liu S.-L."/>
            <person name="Chiang Y.-R."/>
            <person name="Yoon H.S."/>
            <person name="Fu H.-Y."/>
        </authorList>
    </citation>
    <scope>NUCLEOTIDE SEQUENCE [LARGE SCALE GENOMIC DNA]</scope>
    <source>
        <strain evidence="3 4">THAL066</strain>
    </source>
</reference>
<keyword evidence="4" id="KW-1185">Reference proteome</keyword>
<comment type="caution">
    <text evidence="3">The sequence shown here is derived from an EMBL/GenBank/DDBJ whole genome shotgun (WGS) entry which is preliminary data.</text>
</comment>
<dbReference type="EMBL" id="VWRR01000008">
    <property type="protein sequence ID" value="KAF6002901.1"/>
    <property type="molecule type" value="Genomic_DNA"/>
</dbReference>
<keyword evidence="2" id="KW-1133">Transmembrane helix</keyword>
<feature type="compositionally biased region" description="Polar residues" evidence="1">
    <location>
        <begin position="246"/>
        <end position="255"/>
    </location>
</feature>
<dbReference type="AlphaFoldDB" id="A0A7J7IKR8"/>
<name>A0A7J7IKR8_9RHOD</name>
<evidence type="ECO:0000256" key="1">
    <source>
        <dbReference type="SAM" id="MobiDB-lite"/>
    </source>
</evidence>
<dbReference type="GO" id="GO:0009245">
    <property type="term" value="P:lipid A biosynthetic process"/>
    <property type="evidence" value="ECO:0007669"/>
    <property type="project" value="InterPro"/>
</dbReference>
<gene>
    <name evidence="3" type="ORF">F1559_000446</name>
</gene>
<sequence length="625" mass="69355">MVSSSLRPATEQGHLPDLLILSNGPGELYTWVRPLVSLLGHHFRISIALAPCPHASGHELEAATQFPNTARVLPPEHFWRLLVGSEGTWAWHPGRCGPQNQPIAQLGHWQRRGVVLFLGGDQFFAGCIAWRLGYPCVAYAEWEAMWPGWIPFYAVRRHAIRRRSRSHWLYRLCLLWVWILGVLGIARQQRLRFVPKIIVVGDLTTDSVWQYGDVRERARTLRNRYLNAYAQVEAQRSMLKVQQADMQSDSANGCSSPGAVPTSPRSSTTEATSTEAPGDRLVPTETRPNRTKHSLLEVTEAPLGRPLVIGLLPGSKPNKLALMVPFLLLCAYHMHLQAMQLGVGPLIFVLPVAPGLDTATLQRFADPAQNSMFDYIPGASARLPDSVATEERSTTRPGIDALGKHASGQVPAATPPNGNTATEPFESANDEHPAETYWLIEQVYVAETDRRDVNRLRAVDEQVPIFLHVASPAHAMLAATDLCLTTVGANTAELASLWTPAMVLVPTHRLDVMRAWDGLLGILCRLPILGTWITIATNKLILWLYATRRWGYLALPNRWAGNQELLPERVGCLDARQLAAEALSLTLDEEKCNAMRRLLQYYARPSGAVRRLAVLVQQALRSQAV</sequence>
<proteinExistence type="predicted"/>
<feature type="transmembrane region" description="Helical" evidence="2">
    <location>
        <begin position="168"/>
        <end position="186"/>
    </location>
</feature>
<evidence type="ECO:0000313" key="4">
    <source>
        <dbReference type="Proteomes" id="UP000530660"/>
    </source>
</evidence>
<dbReference type="PANTHER" id="PTHR30372">
    <property type="entry name" value="LIPID-A-DISACCHARIDE SYNTHASE"/>
    <property type="match status" value="1"/>
</dbReference>
<protein>
    <recommendedName>
        <fullName evidence="5">Lipid-A-disaccharide synthase</fullName>
    </recommendedName>
</protein>
<evidence type="ECO:0008006" key="5">
    <source>
        <dbReference type="Google" id="ProtNLM"/>
    </source>
</evidence>
<feature type="region of interest" description="Disordered" evidence="1">
    <location>
        <begin position="384"/>
        <end position="428"/>
    </location>
</feature>
<feature type="compositionally biased region" description="Low complexity" evidence="1">
    <location>
        <begin position="261"/>
        <end position="276"/>
    </location>
</feature>
<organism evidence="3 4">
    <name type="scientific">Cyanidiococcus yangmingshanensis</name>
    <dbReference type="NCBI Taxonomy" id="2690220"/>
    <lineage>
        <taxon>Eukaryota</taxon>
        <taxon>Rhodophyta</taxon>
        <taxon>Bangiophyceae</taxon>
        <taxon>Cyanidiales</taxon>
        <taxon>Cyanidiaceae</taxon>
        <taxon>Cyanidiococcus</taxon>
    </lineage>
</organism>
<dbReference type="GO" id="GO:0005543">
    <property type="term" value="F:phospholipid binding"/>
    <property type="evidence" value="ECO:0007669"/>
    <property type="project" value="TreeGrafter"/>
</dbReference>
<evidence type="ECO:0000256" key="2">
    <source>
        <dbReference type="SAM" id="Phobius"/>
    </source>
</evidence>
<dbReference type="InterPro" id="IPR003835">
    <property type="entry name" value="Glyco_trans_19"/>
</dbReference>
<dbReference type="GO" id="GO:0016020">
    <property type="term" value="C:membrane"/>
    <property type="evidence" value="ECO:0007669"/>
    <property type="project" value="GOC"/>
</dbReference>
<feature type="region of interest" description="Disordered" evidence="1">
    <location>
        <begin position="246"/>
        <end position="291"/>
    </location>
</feature>
<dbReference type="OrthoDB" id="2020335at2759"/>
<evidence type="ECO:0000313" key="3">
    <source>
        <dbReference type="EMBL" id="KAF6002901.1"/>
    </source>
</evidence>
<dbReference type="Proteomes" id="UP000530660">
    <property type="component" value="Unassembled WGS sequence"/>
</dbReference>
<keyword evidence="2" id="KW-0812">Transmembrane</keyword>
<dbReference type="GO" id="GO:0008915">
    <property type="term" value="F:lipid-A-disaccharide synthase activity"/>
    <property type="evidence" value="ECO:0007669"/>
    <property type="project" value="InterPro"/>
</dbReference>
<keyword evidence="2" id="KW-0472">Membrane</keyword>
<dbReference type="PANTHER" id="PTHR30372:SF6">
    <property type="entry name" value="LIPID-A-DISACCHARIDE SYNTHASE"/>
    <property type="match status" value="1"/>
</dbReference>